<evidence type="ECO:0000313" key="3">
    <source>
        <dbReference type="Proteomes" id="UP001627408"/>
    </source>
</evidence>
<protein>
    <submittedName>
        <fullName evidence="2">Orotidine 5-phosphate decarboxylase</fullName>
    </submittedName>
</protein>
<organism evidence="2 3">
    <name type="scientific">Tateyamaria armeniaca</name>
    <dbReference type="NCBI Taxonomy" id="2518930"/>
    <lineage>
        <taxon>Bacteria</taxon>
        <taxon>Pseudomonadati</taxon>
        <taxon>Pseudomonadota</taxon>
        <taxon>Alphaproteobacteria</taxon>
        <taxon>Rhodobacterales</taxon>
        <taxon>Roseobacteraceae</taxon>
        <taxon>Tateyamaria</taxon>
    </lineage>
</organism>
<reference evidence="2 3" key="1">
    <citation type="submission" date="2024-08" db="EMBL/GenBank/DDBJ databases">
        <title>Tateyamaria sp. nov., isolated from marine algae.</title>
        <authorList>
            <person name="Choi B.J."/>
            <person name="Kim J.M."/>
            <person name="Lee J.K."/>
            <person name="Choi D.G."/>
            <person name="Bayburt H."/>
            <person name="Baek J.H."/>
            <person name="Han D.M."/>
            <person name="Jeon C.O."/>
        </authorList>
    </citation>
    <scope>NUCLEOTIDE SEQUENCE [LARGE SCALE GENOMIC DNA]</scope>
    <source>
        <strain evidence="2 3">KMU-156</strain>
    </source>
</reference>
<sequence length="102" mass="11370">MHTVPLQLNDVIYNAANQTFEALVSVHDASGARRYACAIDAPIDMEFKDAAKGLSKQALRRHKRGQTDSFIESFAPHTRSARIGNARSYRREATQQDLPRAA</sequence>
<evidence type="ECO:0000313" key="2">
    <source>
        <dbReference type="EMBL" id="MFL4469053.1"/>
    </source>
</evidence>
<comment type="caution">
    <text evidence="2">The sequence shown here is derived from an EMBL/GenBank/DDBJ whole genome shotgun (WGS) entry which is preliminary data.</text>
</comment>
<dbReference type="EMBL" id="JBHDIY010000002">
    <property type="protein sequence ID" value="MFL4469053.1"/>
    <property type="molecule type" value="Genomic_DNA"/>
</dbReference>
<evidence type="ECO:0000256" key="1">
    <source>
        <dbReference type="SAM" id="MobiDB-lite"/>
    </source>
</evidence>
<accession>A0ABW8UV30</accession>
<dbReference type="RefSeq" id="WP_407590816.1">
    <property type="nucleotide sequence ID" value="NZ_JBHDIY010000002.1"/>
</dbReference>
<proteinExistence type="predicted"/>
<gene>
    <name evidence="2" type="ORF">ACERZ8_03915</name>
</gene>
<dbReference type="Proteomes" id="UP001627408">
    <property type="component" value="Unassembled WGS sequence"/>
</dbReference>
<keyword evidence="3" id="KW-1185">Reference proteome</keyword>
<name>A0ABW8UV30_9RHOB</name>
<feature type="region of interest" description="Disordered" evidence="1">
    <location>
        <begin position="81"/>
        <end position="102"/>
    </location>
</feature>